<protein>
    <submittedName>
        <fullName evidence="1">Uncharacterized protein</fullName>
    </submittedName>
</protein>
<name>A0A4Y2F2N6_ARAVE</name>
<dbReference type="Proteomes" id="UP000499080">
    <property type="component" value="Unassembled WGS sequence"/>
</dbReference>
<sequence>MTERAEPPDWRASLWTRGNKTWASIWRHSSAKVKNLGDYSATLVRNGKKTWAAMAVGDTRPGSKKRLGRPLATLVCKVKTWATIRRYSSDNELKDLGRYLAALIRNGKKTWAYLATSSATVKRRATYSSVRHRHW</sequence>
<dbReference type="AlphaFoldDB" id="A0A4Y2F2N6"/>
<gene>
    <name evidence="1" type="ORF">AVEN_22086_1</name>
</gene>
<organism evidence="1 2">
    <name type="scientific">Araneus ventricosus</name>
    <name type="common">Orbweaver spider</name>
    <name type="synonym">Epeira ventricosa</name>
    <dbReference type="NCBI Taxonomy" id="182803"/>
    <lineage>
        <taxon>Eukaryota</taxon>
        <taxon>Metazoa</taxon>
        <taxon>Ecdysozoa</taxon>
        <taxon>Arthropoda</taxon>
        <taxon>Chelicerata</taxon>
        <taxon>Arachnida</taxon>
        <taxon>Araneae</taxon>
        <taxon>Araneomorphae</taxon>
        <taxon>Entelegynae</taxon>
        <taxon>Araneoidea</taxon>
        <taxon>Araneidae</taxon>
        <taxon>Araneus</taxon>
    </lineage>
</organism>
<evidence type="ECO:0000313" key="1">
    <source>
        <dbReference type="EMBL" id="GBM35037.1"/>
    </source>
</evidence>
<reference evidence="1 2" key="1">
    <citation type="journal article" date="2019" name="Sci. Rep.">
        <title>Orb-weaving spider Araneus ventricosus genome elucidates the spidroin gene catalogue.</title>
        <authorList>
            <person name="Kono N."/>
            <person name="Nakamura H."/>
            <person name="Ohtoshi R."/>
            <person name="Moran D.A.P."/>
            <person name="Shinohara A."/>
            <person name="Yoshida Y."/>
            <person name="Fujiwara M."/>
            <person name="Mori M."/>
            <person name="Tomita M."/>
            <person name="Arakawa K."/>
        </authorList>
    </citation>
    <scope>NUCLEOTIDE SEQUENCE [LARGE SCALE GENOMIC DNA]</scope>
</reference>
<evidence type="ECO:0000313" key="2">
    <source>
        <dbReference type="Proteomes" id="UP000499080"/>
    </source>
</evidence>
<accession>A0A4Y2F2N6</accession>
<keyword evidence="2" id="KW-1185">Reference proteome</keyword>
<comment type="caution">
    <text evidence="1">The sequence shown here is derived from an EMBL/GenBank/DDBJ whole genome shotgun (WGS) entry which is preliminary data.</text>
</comment>
<dbReference type="EMBL" id="BGPR01094508">
    <property type="protein sequence ID" value="GBM35037.1"/>
    <property type="molecule type" value="Genomic_DNA"/>
</dbReference>
<proteinExistence type="predicted"/>